<dbReference type="InterPro" id="IPR000415">
    <property type="entry name" value="Nitroreductase-like"/>
</dbReference>
<sequence>MVKKSIEHLKWRYAVKKFDSEKMLSKDKIEGLKHAFNLTATSYGLQPIKMVVVQNKDLQKKMVSCSFGQRQVENASHVLVICIENNIDKAFIDQYFSLVKSVRGTSDSLLKPFKEALVESFSKKEMDEIRTWCTNQAYLAMGNLLSYCALEEIDSCPMEGFLPEEYDKLLGLQEKGLTSVLVLPVGYRAKNDPFSKMEKVRKNVEESIIEIF</sequence>
<evidence type="ECO:0000313" key="9">
    <source>
        <dbReference type="Proteomes" id="UP000598350"/>
    </source>
</evidence>
<protein>
    <submittedName>
        <fullName evidence="8">NAD(P)H-dependent oxidoreductase</fullName>
    </submittedName>
</protein>
<evidence type="ECO:0000256" key="2">
    <source>
        <dbReference type="ARBA" id="ARBA00007118"/>
    </source>
</evidence>
<gene>
    <name evidence="8" type="ORF">HPE63_03455</name>
</gene>
<keyword evidence="6" id="KW-0560">Oxidoreductase</keyword>
<dbReference type="CDD" id="cd02149">
    <property type="entry name" value="NfsB-like"/>
    <property type="match status" value="1"/>
</dbReference>
<keyword evidence="3" id="KW-0285">Flavoprotein</keyword>
<dbReference type="InterPro" id="IPR029479">
    <property type="entry name" value="Nitroreductase"/>
</dbReference>
<keyword evidence="4" id="KW-0288">FMN</keyword>
<evidence type="ECO:0000256" key="6">
    <source>
        <dbReference type="ARBA" id="ARBA00023002"/>
    </source>
</evidence>
<evidence type="ECO:0000256" key="5">
    <source>
        <dbReference type="ARBA" id="ARBA00022857"/>
    </source>
</evidence>
<dbReference type="RefSeq" id="WP_188312825.1">
    <property type="nucleotide sequence ID" value="NZ_JABTCG010000001.1"/>
</dbReference>
<evidence type="ECO:0000256" key="3">
    <source>
        <dbReference type="ARBA" id="ARBA00022630"/>
    </source>
</evidence>
<dbReference type="InterPro" id="IPR033878">
    <property type="entry name" value="NfsB-like"/>
</dbReference>
<name>A0ABR7V7P5_9FLAO</name>
<dbReference type="Proteomes" id="UP000598350">
    <property type="component" value="Unassembled WGS sequence"/>
</dbReference>
<dbReference type="PANTHER" id="PTHR43673">
    <property type="entry name" value="NAD(P)H NITROREDUCTASE YDGI-RELATED"/>
    <property type="match status" value="1"/>
</dbReference>
<accession>A0ABR7V7P5</accession>
<comment type="caution">
    <text evidence="8">The sequence shown here is derived from an EMBL/GenBank/DDBJ whole genome shotgun (WGS) entry which is preliminary data.</text>
</comment>
<dbReference type="EMBL" id="JABTCG010000001">
    <property type="protein sequence ID" value="MBD0849713.1"/>
    <property type="molecule type" value="Genomic_DNA"/>
</dbReference>
<comment type="cofactor">
    <cofactor evidence="1">
        <name>FMN</name>
        <dbReference type="ChEBI" id="CHEBI:58210"/>
    </cofactor>
</comment>
<evidence type="ECO:0000256" key="4">
    <source>
        <dbReference type="ARBA" id="ARBA00022643"/>
    </source>
</evidence>
<dbReference type="PANTHER" id="PTHR43673:SF2">
    <property type="entry name" value="NITROREDUCTASE"/>
    <property type="match status" value="1"/>
</dbReference>
<proteinExistence type="inferred from homology"/>
<reference evidence="8 9" key="1">
    <citation type="submission" date="2020-05" db="EMBL/GenBank/DDBJ databases">
        <title>The draft genome sequence of Maribacter arenosus CAU 1321.</title>
        <authorList>
            <person name="Mu L."/>
        </authorList>
    </citation>
    <scope>NUCLEOTIDE SEQUENCE [LARGE SCALE GENOMIC DNA]</scope>
    <source>
        <strain evidence="8 9">CAU 1321</strain>
    </source>
</reference>
<evidence type="ECO:0000313" key="8">
    <source>
        <dbReference type="EMBL" id="MBD0849713.1"/>
    </source>
</evidence>
<keyword evidence="5" id="KW-0521">NADP</keyword>
<comment type="similarity">
    <text evidence="2">Belongs to the nitroreductase family.</text>
</comment>
<dbReference type="Gene3D" id="3.40.109.10">
    <property type="entry name" value="NADH Oxidase"/>
    <property type="match status" value="1"/>
</dbReference>
<keyword evidence="9" id="KW-1185">Reference proteome</keyword>
<dbReference type="Pfam" id="PF00881">
    <property type="entry name" value="Nitroreductase"/>
    <property type="match status" value="1"/>
</dbReference>
<evidence type="ECO:0000256" key="1">
    <source>
        <dbReference type="ARBA" id="ARBA00001917"/>
    </source>
</evidence>
<dbReference type="SUPFAM" id="SSF55469">
    <property type="entry name" value="FMN-dependent nitroreductase-like"/>
    <property type="match status" value="1"/>
</dbReference>
<organism evidence="8 9">
    <name type="scientific">Maribacter arenosus</name>
    <dbReference type="NCBI Taxonomy" id="1854708"/>
    <lineage>
        <taxon>Bacteria</taxon>
        <taxon>Pseudomonadati</taxon>
        <taxon>Bacteroidota</taxon>
        <taxon>Flavobacteriia</taxon>
        <taxon>Flavobacteriales</taxon>
        <taxon>Flavobacteriaceae</taxon>
        <taxon>Maribacter</taxon>
    </lineage>
</organism>
<feature type="domain" description="Nitroreductase" evidence="7">
    <location>
        <begin position="9"/>
        <end position="187"/>
    </location>
</feature>
<evidence type="ECO:0000259" key="7">
    <source>
        <dbReference type="Pfam" id="PF00881"/>
    </source>
</evidence>